<comment type="subunit">
    <text evidence="7">Adaptor protein complex 3 (AP-3) is a heterotetramer.</text>
</comment>
<dbReference type="STRING" id="40998.A0A2P7Z625"/>
<evidence type="ECO:0000259" key="9">
    <source>
        <dbReference type="Pfam" id="PF01602"/>
    </source>
</evidence>
<evidence type="ECO:0000256" key="4">
    <source>
        <dbReference type="ARBA" id="ARBA00022737"/>
    </source>
</evidence>
<feature type="compositionally biased region" description="Gly residues" evidence="8">
    <location>
        <begin position="791"/>
        <end position="801"/>
    </location>
</feature>
<keyword evidence="7" id="KW-0333">Golgi apparatus</keyword>
<dbReference type="OrthoDB" id="10264595at2759"/>
<feature type="compositionally biased region" description="Acidic residues" evidence="8">
    <location>
        <begin position="994"/>
        <end position="1007"/>
    </location>
</feature>
<dbReference type="GO" id="GO:0005794">
    <property type="term" value="C:Golgi apparatus"/>
    <property type="evidence" value="ECO:0007669"/>
    <property type="project" value="UniProtKB-SubCell"/>
</dbReference>
<evidence type="ECO:0000256" key="7">
    <source>
        <dbReference type="PIRNR" id="PIRNR037092"/>
    </source>
</evidence>
<evidence type="ECO:0000256" key="2">
    <source>
        <dbReference type="ARBA" id="ARBA00006613"/>
    </source>
</evidence>
<dbReference type="AlphaFoldDB" id="A0A2P7Z625"/>
<reference evidence="10 11" key="1">
    <citation type="submission" date="2017-05" db="EMBL/GenBank/DDBJ databases">
        <title>Draft genome sequence of Elsinoe australis.</title>
        <authorList>
            <person name="Cheng Q."/>
        </authorList>
    </citation>
    <scope>NUCLEOTIDE SEQUENCE [LARGE SCALE GENOMIC DNA]</scope>
    <source>
        <strain evidence="10 11">NL1</strain>
    </source>
</reference>
<dbReference type="GO" id="GO:0006623">
    <property type="term" value="P:protein targeting to vacuole"/>
    <property type="evidence" value="ECO:0007669"/>
    <property type="project" value="TreeGrafter"/>
</dbReference>
<dbReference type="SUPFAM" id="SSF48371">
    <property type="entry name" value="ARM repeat"/>
    <property type="match status" value="1"/>
</dbReference>
<keyword evidence="11" id="KW-1185">Reference proteome</keyword>
<feature type="region of interest" description="Disordered" evidence="8">
    <location>
        <begin position="938"/>
        <end position="1011"/>
    </location>
</feature>
<feature type="compositionally biased region" description="Acidic residues" evidence="8">
    <location>
        <begin position="861"/>
        <end position="870"/>
    </location>
</feature>
<dbReference type="PANTHER" id="PTHR22781:SF12">
    <property type="entry name" value="AP-3 COMPLEX SUBUNIT DELTA-1"/>
    <property type="match status" value="1"/>
</dbReference>
<evidence type="ECO:0000256" key="8">
    <source>
        <dbReference type="SAM" id="MobiDB-lite"/>
    </source>
</evidence>
<feature type="compositionally biased region" description="Basic and acidic residues" evidence="8">
    <location>
        <begin position="911"/>
        <end position="925"/>
    </location>
</feature>
<dbReference type="Gene3D" id="1.25.10.10">
    <property type="entry name" value="Leucine-rich Repeat Variant"/>
    <property type="match status" value="1"/>
</dbReference>
<dbReference type="GO" id="GO:0030123">
    <property type="term" value="C:AP-3 adaptor complex"/>
    <property type="evidence" value="ECO:0007669"/>
    <property type="project" value="InterPro"/>
</dbReference>
<keyword evidence="3 7" id="KW-0813">Transport</keyword>
<comment type="subcellular location">
    <subcellularLocation>
        <location evidence="1">Endomembrane system</location>
    </subcellularLocation>
    <subcellularLocation>
        <location evidence="7">Golgi apparatus</location>
    </subcellularLocation>
</comment>
<evidence type="ECO:0000256" key="3">
    <source>
        <dbReference type="ARBA" id="ARBA00022448"/>
    </source>
</evidence>
<evidence type="ECO:0000313" key="10">
    <source>
        <dbReference type="EMBL" id="PSK43651.1"/>
    </source>
</evidence>
<keyword evidence="5 7" id="KW-0653">Protein transport</keyword>
<gene>
    <name evidence="10" type="ORF">B9Z65_7165</name>
</gene>
<evidence type="ECO:0000313" key="11">
    <source>
        <dbReference type="Proteomes" id="UP000243723"/>
    </source>
</evidence>
<evidence type="ECO:0000256" key="1">
    <source>
        <dbReference type="ARBA" id="ARBA00004308"/>
    </source>
</evidence>
<name>A0A2P7Z625_9PEZI</name>
<dbReference type="Proteomes" id="UP000243723">
    <property type="component" value="Unassembled WGS sequence"/>
</dbReference>
<dbReference type="InterPro" id="IPR011989">
    <property type="entry name" value="ARM-like"/>
</dbReference>
<keyword evidence="6" id="KW-0472">Membrane</keyword>
<dbReference type="Pfam" id="PF01602">
    <property type="entry name" value="Adaptin_N"/>
    <property type="match status" value="1"/>
</dbReference>
<dbReference type="PIRSF" id="PIRSF037092">
    <property type="entry name" value="AP3_complex_delta"/>
    <property type="match status" value="1"/>
</dbReference>
<feature type="compositionally biased region" description="Basic and acidic residues" evidence="8">
    <location>
        <begin position="938"/>
        <end position="952"/>
    </location>
</feature>
<dbReference type="InterPro" id="IPR017105">
    <property type="entry name" value="AP3_complex_dsu"/>
</dbReference>
<dbReference type="GO" id="GO:0010008">
    <property type="term" value="C:endosome membrane"/>
    <property type="evidence" value="ECO:0007669"/>
    <property type="project" value="TreeGrafter"/>
</dbReference>
<feature type="compositionally biased region" description="Basic and acidic residues" evidence="8">
    <location>
        <begin position="411"/>
        <end position="420"/>
    </location>
</feature>
<organism evidence="10 11">
    <name type="scientific">Elsinoe australis</name>
    <dbReference type="NCBI Taxonomy" id="40998"/>
    <lineage>
        <taxon>Eukaryota</taxon>
        <taxon>Fungi</taxon>
        <taxon>Dikarya</taxon>
        <taxon>Ascomycota</taxon>
        <taxon>Pezizomycotina</taxon>
        <taxon>Dothideomycetes</taxon>
        <taxon>Dothideomycetidae</taxon>
        <taxon>Myriangiales</taxon>
        <taxon>Elsinoaceae</taxon>
        <taxon>Elsinoe</taxon>
    </lineage>
</organism>
<dbReference type="InterPro" id="IPR016024">
    <property type="entry name" value="ARM-type_fold"/>
</dbReference>
<feature type="region of interest" description="Disordered" evidence="8">
    <location>
        <begin position="404"/>
        <end position="425"/>
    </location>
</feature>
<dbReference type="InterPro" id="IPR002553">
    <property type="entry name" value="Clathrin/coatomer_adapt-like_N"/>
</dbReference>
<comment type="caution">
    <text evidence="10">The sequence shown here is derived from an EMBL/GenBank/DDBJ whole genome shotgun (WGS) entry which is preliminary data.</text>
</comment>
<feature type="domain" description="Clathrin/coatomer adaptor adaptin-like N-terminal" evidence="9">
    <location>
        <begin position="20"/>
        <end position="637"/>
    </location>
</feature>
<protein>
    <recommendedName>
        <fullName evidence="7">AP-3 complex subunit delta</fullName>
    </recommendedName>
</protein>
<dbReference type="PANTHER" id="PTHR22781">
    <property type="entry name" value="DELTA ADAPTIN-RELATED"/>
    <property type="match status" value="1"/>
</dbReference>
<comment type="function">
    <text evidence="7">Part of the AP-3 complex, an adaptor-related complex which is not clathrin-associated. The complex is associated with the Golgi region as well as more peripheral structures. It facilitates the budding of vesicles from the Golgi membrane.</text>
</comment>
<keyword evidence="4" id="KW-0677">Repeat</keyword>
<feature type="compositionally biased region" description="Low complexity" evidence="8">
    <location>
        <begin position="890"/>
        <end position="900"/>
    </location>
</feature>
<proteinExistence type="inferred from homology"/>
<dbReference type="GO" id="GO:0006896">
    <property type="term" value="P:Golgi to vacuole transport"/>
    <property type="evidence" value="ECO:0007669"/>
    <property type="project" value="TreeGrafter"/>
</dbReference>
<feature type="region of interest" description="Disordered" evidence="8">
    <location>
        <begin position="861"/>
        <end position="925"/>
    </location>
</feature>
<evidence type="ECO:0000256" key="6">
    <source>
        <dbReference type="ARBA" id="ARBA00023136"/>
    </source>
</evidence>
<comment type="similarity">
    <text evidence="2 7">Belongs to the adaptor complexes large subunit family.</text>
</comment>
<sequence length="1032" mass="113855">MFEKDLYALIRGLRNHKGNEANYIQESIKECRKEIKGQDMDAKATALLKLVYLEMFGHDMSWASFNVLEVMSSAKYIQKRVGYLGAVQSFRPDTEVLMLGENLLKKDLTSPHPTTISLALATIPHVINPSMANSLLPDLLPRLSHSSPSIRKKTIVTLYRLALVFPETLRPAWPKIKERLADENEDPSVTAAIVNVICELGWRRPQDFLPLAPRLFELLVSGGNNWMAIKIIKLFAVLTPLEPRLVKKLLPPLTSLIKTTPAMSLLYECINGIIQGGILDGSEGTVEGDEVARLCVGKLRGMLVVEGDPNLKYVALLAMTKIVNSHPALVSQHADVILECIDDPDISIRTRALELVVGMVDPTNLVPTVERLLRQLRESTPASTINDPQNDRAMHDGIQPAAELDEEEAAESLRRHEVRGEQPPPLPDDYRIGVINKILDLCSRDTYANINDFDWYVGVLVELVRHCPTTSISSDDDASSLPNVATSIGQELLNVTVRVRSIRPEATAAAQSLLLIERRADLFPSSGTTATSVLGPAAWIAGEYATSLPDPDGTLTALTHPTSSTLPAPVLSLFLQSIPKIFVRLTSSTSHPWTPSRKSHTSLLCARIIHFLEPLILHPDLEVQERAVEYLELIRLASDAVSSFTITSTDEEDPSYDGPLFLTQALPALFSGQELNPVAPAALHKVPVDEDLDLDRPINDALQSLLGAADFEDEEAGDEDEVYRLYHERPTVANVSVTAAGALEGQGQGQSYQAPAPKKMDREEMARLKAERKERYANDPFYIDPDRDRGGLSGGNSGAGTGTVTPIGDVVRTQNGEELDLESIPVMELKIYGGDGGRRDVSRGLGMAGTQSPRRRVDIMADETLGDEELPVSSSPRKGLGNRFKRSPLELDSSGLAALSLDEDGQPSSRLEFERRQQEEEEMAKAMKEVERLRLEMQRQSERVQGGEETVVKRKKKKIRKVEGLEGEEEKVEGEGEEGVVKKKVRKKKKKVDEGDDQAVENGQVDEGEVKKVRKKKKRQVVLDDDARAEAS</sequence>
<dbReference type="EMBL" id="NHZQ01000305">
    <property type="protein sequence ID" value="PSK43651.1"/>
    <property type="molecule type" value="Genomic_DNA"/>
</dbReference>
<feature type="region of interest" description="Disordered" evidence="8">
    <location>
        <begin position="780"/>
        <end position="808"/>
    </location>
</feature>
<evidence type="ECO:0000256" key="5">
    <source>
        <dbReference type="ARBA" id="ARBA00022927"/>
    </source>
</evidence>
<accession>A0A2P7Z625</accession>
<feature type="compositionally biased region" description="Acidic residues" evidence="8">
    <location>
        <begin position="965"/>
        <end position="978"/>
    </location>
</feature>